<dbReference type="SUPFAM" id="SSF51695">
    <property type="entry name" value="PLC-like phosphodiesterases"/>
    <property type="match status" value="1"/>
</dbReference>
<dbReference type="InterPro" id="IPR017946">
    <property type="entry name" value="PLC-like_Pdiesterase_TIM-brl"/>
</dbReference>
<reference evidence="2" key="1">
    <citation type="submission" date="2022-12" db="EMBL/GenBank/DDBJ databases">
        <authorList>
            <person name="Petersen C."/>
        </authorList>
    </citation>
    <scope>NUCLEOTIDE SEQUENCE</scope>
    <source>
        <strain evidence="2">IBT 35673</strain>
    </source>
</reference>
<evidence type="ECO:0000313" key="2">
    <source>
        <dbReference type="EMBL" id="KAJ5339422.1"/>
    </source>
</evidence>
<name>A0A9W9QJZ0_PENBR</name>
<dbReference type="PANTHER" id="PTHR13593:SF146">
    <property type="entry name" value="PLC-LIKE PHOSPHODIESTERASE"/>
    <property type="match status" value="1"/>
</dbReference>
<organism evidence="2 3">
    <name type="scientific">Penicillium brevicompactum</name>
    <dbReference type="NCBI Taxonomy" id="5074"/>
    <lineage>
        <taxon>Eukaryota</taxon>
        <taxon>Fungi</taxon>
        <taxon>Dikarya</taxon>
        <taxon>Ascomycota</taxon>
        <taxon>Pezizomycotina</taxon>
        <taxon>Eurotiomycetes</taxon>
        <taxon>Eurotiomycetidae</taxon>
        <taxon>Eurotiales</taxon>
        <taxon>Aspergillaceae</taxon>
        <taxon>Penicillium</taxon>
    </lineage>
</organism>
<sequence>MGCRNGVTRAVLSIILLLQPVLADSATSTLVSRASSLPIPTPSADSSRTLSAASTCNGHSEYCTRSYSNITFVGSHNSAFVGPLPQQNQNIKIKAQLDMGIRYLQAQTHHSILDKKILELCHTSCFLEDAGPLKDFLVTIKKWLDSNPNEVVTLLLTNGDSVSVTEFGDTFASSGITDYAYVPNENPPSISDWPTLGDLITSGKRLVVFLDYGANTTKVDYIQDEFAHYFETAYDVTDASFSSCSIDRPSGASATGRMGLVNHFLDVDIFGVKVPARDKADTTNAASGKGSIGAQASLCEGLYGRAPNVVLADFVDKGEVIKAQRSLNGL</sequence>
<dbReference type="EMBL" id="JAPZBQ010000003">
    <property type="protein sequence ID" value="KAJ5339422.1"/>
    <property type="molecule type" value="Genomic_DNA"/>
</dbReference>
<comment type="caution">
    <text evidence="2">The sequence shown here is derived from an EMBL/GenBank/DDBJ whole genome shotgun (WGS) entry which is preliminary data.</text>
</comment>
<proteinExistence type="predicted"/>
<feature type="chain" id="PRO_5040830321" description="PLC-like phosphodiesterase" evidence="1">
    <location>
        <begin position="24"/>
        <end position="330"/>
    </location>
</feature>
<dbReference type="GO" id="GO:0008081">
    <property type="term" value="F:phosphoric diester hydrolase activity"/>
    <property type="evidence" value="ECO:0007669"/>
    <property type="project" value="InterPro"/>
</dbReference>
<accession>A0A9W9QJZ0</accession>
<gene>
    <name evidence="2" type="ORF">N7452_006150</name>
</gene>
<dbReference type="PANTHER" id="PTHR13593">
    <property type="match status" value="1"/>
</dbReference>
<dbReference type="Pfam" id="PF26146">
    <property type="entry name" value="PI-PLC_X"/>
    <property type="match status" value="1"/>
</dbReference>
<feature type="signal peptide" evidence="1">
    <location>
        <begin position="1"/>
        <end position="23"/>
    </location>
</feature>
<dbReference type="GO" id="GO:0006629">
    <property type="term" value="P:lipid metabolic process"/>
    <property type="evidence" value="ECO:0007669"/>
    <property type="project" value="InterPro"/>
</dbReference>
<dbReference type="InterPro" id="IPR051057">
    <property type="entry name" value="PI-PLC_domain"/>
</dbReference>
<dbReference type="Proteomes" id="UP001147695">
    <property type="component" value="Unassembled WGS sequence"/>
</dbReference>
<reference evidence="2" key="2">
    <citation type="journal article" date="2023" name="IMA Fungus">
        <title>Comparative genomic study of the Penicillium genus elucidates a diverse pangenome and 15 lateral gene transfer events.</title>
        <authorList>
            <person name="Petersen C."/>
            <person name="Sorensen T."/>
            <person name="Nielsen M.R."/>
            <person name="Sondergaard T.E."/>
            <person name="Sorensen J.L."/>
            <person name="Fitzpatrick D.A."/>
            <person name="Frisvad J.C."/>
            <person name="Nielsen K.L."/>
        </authorList>
    </citation>
    <scope>NUCLEOTIDE SEQUENCE</scope>
    <source>
        <strain evidence="2">IBT 35673</strain>
    </source>
</reference>
<dbReference type="AlphaFoldDB" id="A0A9W9QJZ0"/>
<evidence type="ECO:0008006" key="4">
    <source>
        <dbReference type="Google" id="ProtNLM"/>
    </source>
</evidence>
<evidence type="ECO:0000313" key="3">
    <source>
        <dbReference type="Proteomes" id="UP001147695"/>
    </source>
</evidence>
<dbReference type="Gene3D" id="3.20.20.190">
    <property type="entry name" value="Phosphatidylinositol (PI) phosphodiesterase"/>
    <property type="match status" value="1"/>
</dbReference>
<keyword evidence="1" id="KW-0732">Signal</keyword>
<protein>
    <recommendedName>
        <fullName evidence="4">PLC-like phosphodiesterase</fullName>
    </recommendedName>
</protein>
<evidence type="ECO:0000256" key="1">
    <source>
        <dbReference type="SAM" id="SignalP"/>
    </source>
</evidence>